<evidence type="ECO:0000256" key="5">
    <source>
        <dbReference type="ARBA" id="ARBA00022723"/>
    </source>
</evidence>
<comment type="cofactor">
    <cofactor evidence="2">
        <name>Mg(2+)</name>
        <dbReference type="ChEBI" id="CHEBI:18420"/>
    </cofactor>
</comment>
<reference evidence="14 15" key="1">
    <citation type="submission" date="2023-08" db="EMBL/GenBank/DDBJ databases">
        <title>Black Yeasts Isolated from many extreme environments.</title>
        <authorList>
            <person name="Coleine C."/>
            <person name="Stajich J.E."/>
            <person name="Selbmann L."/>
        </authorList>
    </citation>
    <scope>NUCLEOTIDE SEQUENCE [LARGE SCALE GENOMIC DNA]</scope>
    <source>
        <strain evidence="14 15">CCFEE 5910</strain>
    </source>
</reference>
<feature type="domain" description="PPM-type phosphatase" evidence="13">
    <location>
        <begin position="1"/>
        <end position="270"/>
    </location>
</feature>
<comment type="catalytic activity">
    <reaction evidence="9">
        <text>O-phospho-L-threonyl-[protein] + H2O = L-threonyl-[protein] + phosphate</text>
        <dbReference type="Rhea" id="RHEA:47004"/>
        <dbReference type="Rhea" id="RHEA-COMP:11060"/>
        <dbReference type="Rhea" id="RHEA-COMP:11605"/>
        <dbReference type="ChEBI" id="CHEBI:15377"/>
        <dbReference type="ChEBI" id="CHEBI:30013"/>
        <dbReference type="ChEBI" id="CHEBI:43474"/>
        <dbReference type="ChEBI" id="CHEBI:61977"/>
        <dbReference type="EC" id="3.1.3.16"/>
    </reaction>
    <physiologicalReaction direction="left-to-right" evidence="9">
        <dbReference type="Rhea" id="RHEA:47005"/>
    </physiologicalReaction>
</comment>
<keyword evidence="8" id="KW-0464">Manganese</keyword>
<evidence type="ECO:0000256" key="11">
    <source>
        <dbReference type="RuleBase" id="RU003465"/>
    </source>
</evidence>
<dbReference type="SMART" id="SM00331">
    <property type="entry name" value="PP2C_SIG"/>
    <property type="match status" value="1"/>
</dbReference>
<dbReference type="SUPFAM" id="SSF81606">
    <property type="entry name" value="PP2C-like"/>
    <property type="match status" value="1"/>
</dbReference>
<evidence type="ECO:0000259" key="13">
    <source>
        <dbReference type="PROSITE" id="PS51746"/>
    </source>
</evidence>
<dbReference type="AlphaFoldDB" id="A0AAN7T6W1"/>
<evidence type="ECO:0000313" key="15">
    <source>
        <dbReference type="Proteomes" id="UP001309876"/>
    </source>
</evidence>
<gene>
    <name evidence="14" type="primary">PTC2</name>
    <name evidence="14" type="ORF">LTR05_001009</name>
</gene>
<feature type="compositionally biased region" description="Basic and acidic residues" evidence="12">
    <location>
        <begin position="352"/>
        <end position="367"/>
    </location>
</feature>
<dbReference type="PANTHER" id="PTHR13832:SF565">
    <property type="entry name" value="AT28366P-RELATED"/>
    <property type="match status" value="1"/>
</dbReference>
<comment type="caution">
    <text evidence="14">The sequence shown here is derived from an EMBL/GenBank/DDBJ whole genome shotgun (WGS) entry which is preliminary data.</text>
</comment>
<sequence length="410" mass="44737">MQGWRISMEDAHAAVLDLQAEVDGKQQSLASPEKRMAYFGVYDGHGGEKVAQFAGENIHKIVAKQDAFSKGDIEQALKDGFLATDRAILSDARYEDEVSGCTASVGIVSRDKIWVANAGDSRTVLGVKGRAKPLSFDHKPQNEGEKARISAAGGFVDFGRVNGNLALSRAIGDFEFKKSADLAPEQQIVTAFPDVVTHEISEDDEFLVIACDGIWDCQSSQAVVEFVRRGIVAKQELQHICENMMDNCLASNSETGGVGCDNMTMIVIALLHGKTKEEWYDMVAKRVADGDGPCAPPEYAEFRGPGVRHQFDSEGPDDYDLDIHRYRGRNGRIILLGDGSEVLTDSTDDPDMFDHSMDDQSDEEVKSKQGSTTTDESDTQRSAREGTPGKDEQKKSTGSEMQVKGVQDSP</sequence>
<evidence type="ECO:0000256" key="7">
    <source>
        <dbReference type="ARBA" id="ARBA00022912"/>
    </source>
</evidence>
<keyword evidence="6 11" id="KW-0378">Hydrolase</keyword>
<feature type="compositionally biased region" description="Basic and acidic residues" evidence="12">
    <location>
        <begin position="378"/>
        <end position="397"/>
    </location>
</feature>
<dbReference type="CDD" id="cd00143">
    <property type="entry name" value="PP2Cc"/>
    <property type="match status" value="1"/>
</dbReference>
<evidence type="ECO:0000256" key="8">
    <source>
        <dbReference type="ARBA" id="ARBA00023211"/>
    </source>
</evidence>
<dbReference type="GeneID" id="90026885"/>
<accession>A0AAN7T6W1</accession>
<evidence type="ECO:0000256" key="1">
    <source>
        <dbReference type="ARBA" id="ARBA00001936"/>
    </source>
</evidence>
<dbReference type="PANTHER" id="PTHR13832">
    <property type="entry name" value="PROTEIN PHOSPHATASE 2C"/>
    <property type="match status" value="1"/>
</dbReference>
<dbReference type="FunFam" id="3.60.40.10:FF:000016">
    <property type="entry name" value="Protein phosphatase 2C"/>
    <property type="match status" value="1"/>
</dbReference>
<dbReference type="SMART" id="SM00332">
    <property type="entry name" value="PP2Cc"/>
    <property type="match status" value="1"/>
</dbReference>
<keyword evidence="5" id="KW-0479">Metal-binding</keyword>
<evidence type="ECO:0000256" key="2">
    <source>
        <dbReference type="ARBA" id="ARBA00001946"/>
    </source>
</evidence>
<evidence type="ECO:0000256" key="9">
    <source>
        <dbReference type="ARBA" id="ARBA00048832"/>
    </source>
</evidence>
<name>A0AAN7T6W1_9EURO</name>
<dbReference type="EMBL" id="JAVRRJ010000001">
    <property type="protein sequence ID" value="KAK5090832.1"/>
    <property type="molecule type" value="Genomic_DNA"/>
</dbReference>
<proteinExistence type="inferred from homology"/>
<comment type="similarity">
    <text evidence="3 11">Belongs to the PP2C family.</text>
</comment>
<evidence type="ECO:0000256" key="3">
    <source>
        <dbReference type="ARBA" id="ARBA00006702"/>
    </source>
</evidence>
<evidence type="ECO:0000256" key="10">
    <source>
        <dbReference type="ARBA" id="ARBA00074087"/>
    </source>
</evidence>
<keyword evidence="7 11" id="KW-0904">Protein phosphatase</keyword>
<dbReference type="Gene3D" id="3.60.40.10">
    <property type="entry name" value="PPM-type phosphatase domain"/>
    <property type="match status" value="1"/>
</dbReference>
<dbReference type="InterPro" id="IPR001932">
    <property type="entry name" value="PPM-type_phosphatase-like_dom"/>
</dbReference>
<dbReference type="InterPro" id="IPR036457">
    <property type="entry name" value="PPM-type-like_dom_sf"/>
</dbReference>
<organism evidence="14 15">
    <name type="scientific">Lithohypha guttulata</name>
    <dbReference type="NCBI Taxonomy" id="1690604"/>
    <lineage>
        <taxon>Eukaryota</taxon>
        <taxon>Fungi</taxon>
        <taxon>Dikarya</taxon>
        <taxon>Ascomycota</taxon>
        <taxon>Pezizomycotina</taxon>
        <taxon>Eurotiomycetes</taxon>
        <taxon>Chaetothyriomycetidae</taxon>
        <taxon>Chaetothyriales</taxon>
        <taxon>Trichomeriaceae</taxon>
        <taxon>Lithohypha</taxon>
    </lineage>
</organism>
<dbReference type="InterPro" id="IPR000222">
    <property type="entry name" value="PP2C_BS"/>
</dbReference>
<evidence type="ECO:0000313" key="14">
    <source>
        <dbReference type="EMBL" id="KAK5090832.1"/>
    </source>
</evidence>
<comment type="cofactor">
    <cofactor evidence="1">
        <name>Mn(2+)</name>
        <dbReference type="ChEBI" id="CHEBI:29035"/>
    </cofactor>
</comment>
<evidence type="ECO:0000256" key="12">
    <source>
        <dbReference type="SAM" id="MobiDB-lite"/>
    </source>
</evidence>
<dbReference type="EC" id="3.1.3.16" evidence="4"/>
<evidence type="ECO:0000256" key="4">
    <source>
        <dbReference type="ARBA" id="ARBA00013081"/>
    </source>
</evidence>
<dbReference type="GO" id="GO:0004722">
    <property type="term" value="F:protein serine/threonine phosphatase activity"/>
    <property type="evidence" value="ECO:0007669"/>
    <property type="project" value="UniProtKB-EC"/>
</dbReference>
<dbReference type="Proteomes" id="UP001309876">
    <property type="component" value="Unassembled WGS sequence"/>
</dbReference>
<dbReference type="GO" id="GO:0046872">
    <property type="term" value="F:metal ion binding"/>
    <property type="evidence" value="ECO:0007669"/>
    <property type="project" value="UniProtKB-KW"/>
</dbReference>
<dbReference type="InterPro" id="IPR015655">
    <property type="entry name" value="PP2C"/>
</dbReference>
<dbReference type="PROSITE" id="PS51746">
    <property type="entry name" value="PPM_2"/>
    <property type="match status" value="1"/>
</dbReference>
<evidence type="ECO:0000256" key="6">
    <source>
        <dbReference type="ARBA" id="ARBA00022801"/>
    </source>
</evidence>
<dbReference type="RefSeq" id="XP_064752618.1">
    <property type="nucleotide sequence ID" value="XM_064901542.1"/>
</dbReference>
<keyword evidence="15" id="KW-1185">Reference proteome</keyword>
<dbReference type="PROSITE" id="PS01032">
    <property type="entry name" value="PPM_1"/>
    <property type="match status" value="1"/>
</dbReference>
<feature type="region of interest" description="Disordered" evidence="12">
    <location>
        <begin position="341"/>
        <end position="410"/>
    </location>
</feature>
<dbReference type="Pfam" id="PF00481">
    <property type="entry name" value="PP2C"/>
    <property type="match status" value="1"/>
</dbReference>
<protein>
    <recommendedName>
        <fullName evidence="10">Protein phosphatase 2C homolog 2</fullName>
        <ecNumber evidence="4">3.1.3.16</ecNumber>
    </recommendedName>
</protein>